<protein>
    <submittedName>
        <fullName evidence="1">Uncharacterized protein</fullName>
    </submittedName>
</protein>
<gene>
    <name evidence="1" type="ORF">F2Q69_00023550</name>
</gene>
<reference evidence="1" key="1">
    <citation type="submission" date="2019-12" db="EMBL/GenBank/DDBJ databases">
        <title>Genome sequencing and annotation of Brassica cretica.</title>
        <authorList>
            <person name="Studholme D.J."/>
            <person name="Sarris P."/>
        </authorList>
    </citation>
    <scope>NUCLEOTIDE SEQUENCE</scope>
    <source>
        <strain evidence="1">PFS-109/04</strain>
        <tissue evidence="1">Leaf</tissue>
    </source>
</reference>
<dbReference type="Proteomes" id="UP000712600">
    <property type="component" value="Unassembled WGS sequence"/>
</dbReference>
<dbReference type="AlphaFoldDB" id="A0A8S9QMG2"/>
<evidence type="ECO:0000313" key="2">
    <source>
        <dbReference type="Proteomes" id="UP000712600"/>
    </source>
</evidence>
<proteinExistence type="predicted"/>
<sequence length="125" mass="13406">MAVSGYLELRLMVMTSLTTSWRAVAPATSSGELSLSFSLSFSLSLFKEVGDGGDNGDGGDGGDGGDDATFGLAPLCYTHLVDHSTETVISAKVELIQSRSSDDVERTQRERSRVWAQGLFEILRL</sequence>
<dbReference type="EMBL" id="QGKX02001290">
    <property type="protein sequence ID" value="KAF3539424.1"/>
    <property type="molecule type" value="Genomic_DNA"/>
</dbReference>
<organism evidence="1 2">
    <name type="scientific">Brassica cretica</name>
    <name type="common">Mustard</name>
    <dbReference type="NCBI Taxonomy" id="69181"/>
    <lineage>
        <taxon>Eukaryota</taxon>
        <taxon>Viridiplantae</taxon>
        <taxon>Streptophyta</taxon>
        <taxon>Embryophyta</taxon>
        <taxon>Tracheophyta</taxon>
        <taxon>Spermatophyta</taxon>
        <taxon>Magnoliopsida</taxon>
        <taxon>eudicotyledons</taxon>
        <taxon>Gunneridae</taxon>
        <taxon>Pentapetalae</taxon>
        <taxon>rosids</taxon>
        <taxon>malvids</taxon>
        <taxon>Brassicales</taxon>
        <taxon>Brassicaceae</taxon>
        <taxon>Brassiceae</taxon>
        <taxon>Brassica</taxon>
    </lineage>
</organism>
<accession>A0A8S9QMG2</accession>
<name>A0A8S9QMG2_BRACR</name>
<evidence type="ECO:0000313" key="1">
    <source>
        <dbReference type="EMBL" id="KAF3539424.1"/>
    </source>
</evidence>
<comment type="caution">
    <text evidence="1">The sequence shown here is derived from an EMBL/GenBank/DDBJ whole genome shotgun (WGS) entry which is preliminary data.</text>
</comment>